<organism evidence="1 2">
    <name type="scientific">Cryobacterium zhongshanensis</name>
    <dbReference type="NCBI Taxonomy" id="2928153"/>
    <lineage>
        <taxon>Bacteria</taxon>
        <taxon>Bacillati</taxon>
        <taxon>Actinomycetota</taxon>
        <taxon>Actinomycetes</taxon>
        <taxon>Micrococcales</taxon>
        <taxon>Microbacteriaceae</taxon>
        <taxon>Cryobacterium</taxon>
    </lineage>
</organism>
<comment type="caution">
    <text evidence="1">The sequence shown here is derived from an EMBL/GenBank/DDBJ whole genome shotgun (WGS) entry which is preliminary data.</text>
</comment>
<accession>A0AA41QYA0</accession>
<gene>
    <name evidence="1" type="ORF">MQH31_18075</name>
</gene>
<sequence length="80" mass="8821">MSVQTLEKPLVAAAAATSSAPRVQLPGIYRGLDGAEFGLWRLRKDGIWLYCAPVFGAYWRRAADQNPGDKLIMLVDQTEV</sequence>
<name>A0AA41QYA0_9MICO</name>
<evidence type="ECO:0000313" key="2">
    <source>
        <dbReference type="Proteomes" id="UP001165341"/>
    </source>
</evidence>
<dbReference type="EMBL" id="JALGAR010000006">
    <property type="protein sequence ID" value="MCI4659717.1"/>
    <property type="molecule type" value="Genomic_DNA"/>
</dbReference>
<proteinExistence type="predicted"/>
<reference evidence="1" key="1">
    <citation type="submission" date="2022-03" db="EMBL/GenBank/DDBJ databases">
        <title>Cryobacterium sp. nov. strain ZS14-85, isolated from Antarctic soil.</title>
        <authorList>
            <person name="Li J."/>
            <person name="Niu G."/>
        </authorList>
    </citation>
    <scope>NUCLEOTIDE SEQUENCE</scope>
    <source>
        <strain evidence="1">ZS14-85</strain>
    </source>
</reference>
<dbReference type="AlphaFoldDB" id="A0AA41QYA0"/>
<dbReference type="Proteomes" id="UP001165341">
    <property type="component" value="Unassembled WGS sequence"/>
</dbReference>
<protein>
    <submittedName>
        <fullName evidence="1">Uncharacterized protein</fullName>
    </submittedName>
</protein>
<evidence type="ECO:0000313" key="1">
    <source>
        <dbReference type="EMBL" id="MCI4659717.1"/>
    </source>
</evidence>
<keyword evidence="2" id="KW-1185">Reference proteome</keyword>
<dbReference type="RefSeq" id="WP_243013208.1">
    <property type="nucleotide sequence ID" value="NZ_JALGAR010000006.1"/>
</dbReference>